<feature type="region of interest" description="Disordered" evidence="1">
    <location>
        <begin position="253"/>
        <end position="330"/>
    </location>
</feature>
<dbReference type="Proteomes" id="UP001642405">
    <property type="component" value="Unassembled WGS sequence"/>
</dbReference>
<comment type="caution">
    <text evidence="2">The sequence shown here is derived from an EMBL/GenBank/DDBJ whole genome shotgun (WGS) entry which is preliminary data.</text>
</comment>
<sequence>MDVTAMLNTASTAAALERNLQMIHERKDSSDEELVDAMPTPSATTGGSTAPSSMAATPLEKTPSRRSSDSRTPNRNRTPWDAGGYSLSLALDDTKKLGPTSPGSRTAFLVGGISPIPKDCLPASVATPTTSSASTATAGAATAAIYPSMATSENRVSIDLTGGSTSPRHKFSDSRSSFSSAYTNASSTNNSVAHSRISSLSTVSENQPLAALITDFSHLETRISEPRMGLGLGHTHHSSSSHQNQLKLQQYAFATSQSSPSREACRPDADFQPESPTPVRSRYDKSIGASPEPSPRSPGRAQSPSDAMLIQRPGQPDEAEEAGYFRNYKR</sequence>
<feature type="compositionally biased region" description="Low complexity" evidence="1">
    <location>
        <begin position="38"/>
        <end position="58"/>
    </location>
</feature>
<protein>
    <submittedName>
        <fullName evidence="2">Uncharacterized protein</fullName>
    </submittedName>
</protein>
<feature type="region of interest" description="Disordered" evidence="1">
    <location>
        <begin position="24"/>
        <end position="85"/>
    </location>
</feature>
<feature type="region of interest" description="Disordered" evidence="1">
    <location>
        <begin position="158"/>
        <end position="190"/>
    </location>
</feature>
<proteinExistence type="predicted"/>
<reference evidence="2 3" key="1">
    <citation type="submission" date="2024-01" db="EMBL/GenBank/DDBJ databases">
        <authorList>
            <person name="Allen C."/>
            <person name="Tagirdzhanova G."/>
        </authorList>
    </citation>
    <scope>NUCLEOTIDE SEQUENCE [LARGE SCALE GENOMIC DNA]</scope>
</reference>
<name>A0ABP0AMB9_9PEZI</name>
<evidence type="ECO:0000256" key="1">
    <source>
        <dbReference type="SAM" id="MobiDB-lite"/>
    </source>
</evidence>
<accession>A0ABP0AMB9</accession>
<feature type="compositionally biased region" description="Low complexity" evidence="1">
    <location>
        <begin position="174"/>
        <end position="190"/>
    </location>
</feature>
<evidence type="ECO:0000313" key="2">
    <source>
        <dbReference type="EMBL" id="CAK7208550.1"/>
    </source>
</evidence>
<dbReference type="EMBL" id="CAWUHB010000001">
    <property type="protein sequence ID" value="CAK7208550.1"/>
    <property type="molecule type" value="Genomic_DNA"/>
</dbReference>
<evidence type="ECO:0000313" key="3">
    <source>
        <dbReference type="Proteomes" id="UP001642405"/>
    </source>
</evidence>
<organism evidence="2 3">
    <name type="scientific">Sporothrix curviconia</name>
    <dbReference type="NCBI Taxonomy" id="1260050"/>
    <lineage>
        <taxon>Eukaryota</taxon>
        <taxon>Fungi</taxon>
        <taxon>Dikarya</taxon>
        <taxon>Ascomycota</taxon>
        <taxon>Pezizomycotina</taxon>
        <taxon>Sordariomycetes</taxon>
        <taxon>Sordariomycetidae</taxon>
        <taxon>Ophiostomatales</taxon>
        <taxon>Ophiostomataceae</taxon>
        <taxon>Sporothrix</taxon>
    </lineage>
</organism>
<gene>
    <name evidence="2" type="ORF">SCUCBS95973_000140</name>
</gene>
<keyword evidence="3" id="KW-1185">Reference proteome</keyword>